<feature type="repeat" description="TPR" evidence="3">
    <location>
        <begin position="204"/>
        <end position="237"/>
    </location>
</feature>
<dbReference type="STRING" id="889453.SAMN03080601_02235"/>
<proteinExistence type="predicted"/>
<dbReference type="InterPro" id="IPR051685">
    <property type="entry name" value="Ycf3/AcsC/BcsC/TPR_MFPF"/>
</dbReference>
<dbReference type="Gene3D" id="1.25.40.10">
    <property type="entry name" value="Tetratricopeptide repeat domain"/>
    <property type="match status" value="4"/>
</dbReference>
<dbReference type="Pfam" id="PF07719">
    <property type="entry name" value="TPR_2"/>
    <property type="match status" value="2"/>
</dbReference>
<protein>
    <submittedName>
        <fullName evidence="4">Tetratricopeptide repeat-containing protein</fullName>
    </submittedName>
</protein>
<keyword evidence="2 3" id="KW-0802">TPR repeat</keyword>
<evidence type="ECO:0000256" key="3">
    <source>
        <dbReference type="PROSITE-ProRule" id="PRU00339"/>
    </source>
</evidence>
<dbReference type="RefSeq" id="WP_079557957.1">
    <property type="nucleotide sequence ID" value="NZ_CP021904.1"/>
</dbReference>
<name>A0A1T5HCY5_9BACT</name>
<dbReference type="AlphaFoldDB" id="A0A1T5HCY5"/>
<gene>
    <name evidence="4" type="ORF">SAMN03080601_02235</name>
</gene>
<feature type="repeat" description="TPR" evidence="3">
    <location>
        <begin position="340"/>
        <end position="373"/>
    </location>
</feature>
<reference evidence="4 5" key="1">
    <citation type="submission" date="2017-02" db="EMBL/GenBank/DDBJ databases">
        <authorList>
            <person name="Peterson S.W."/>
        </authorList>
    </citation>
    <scope>NUCLEOTIDE SEQUENCE [LARGE SCALE GENOMIC DNA]</scope>
    <source>
        <strain evidence="4 5">DSM 24412</strain>
    </source>
</reference>
<dbReference type="PANTHER" id="PTHR44943">
    <property type="entry name" value="CELLULOSE SYNTHASE OPERON PROTEIN C"/>
    <property type="match status" value="1"/>
</dbReference>
<dbReference type="Pfam" id="PF13181">
    <property type="entry name" value="TPR_8"/>
    <property type="match status" value="2"/>
</dbReference>
<dbReference type="PROSITE" id="PS50005">
    <property type="entry name" value="TPR"/>
    <property type="match status" value="5"/>
</dbReference>
<keyword evidence="5" id="KW-1185">Reference proteome</keyword>
<dbReference type="OrthoDB" id="9803982at2"/>
<sequence>MHESWHTNYNSIKEEIERFEQMENGHKNHFFDVHTIENIFDFFSDKFQFDKAERVLQIGMHQHPYATSLKIKQAIVLIEKGEDQAAIHLLEELKSLEQSNPEVFLNLGLVYLRNNRINDALICFNNALDSAFEDRDEILLDIAINLNQEEAFVHTISFLEQEINNYPDSESLLFELAYAYDKEYNLDKGLETYLKVIDINPFSENAWYNLGILHIKNCDYEAANNCYDYTLALNPRHGEALFNKANNMVNLDRCQEAIDIYIDYISYGYEEILPYHYIADCYERIGDIEMALRFYRLATKTDPAYMPVWLNYLACLINHQFKKESVKAGKLAIKYHPDFGEFWYLYGRALLLNKKYDKAYKAFEEAFEDDPESLRNFHEIYQLIMVETPAKQRGRQLQAWLKKYPDSPAVHFILATYYIKDSRNVKKAAIHFEKAMQNDPGSFDLLIDLIPELDGPIDRSPILRSILYKYLIHDDGPF</sequence>
<organism evidence="4 5">
    <name type="scientific">Alkalitalea saponilacus</name>
    <dbReference type="NCBI Taxonomy" id="889453"/>
    <lineage>
        <taxon>Bacteria</taxon>
        <taxon>Pseudomonadati</taxon>
        <taxon>Bacteroidota</taxon>
        <taxon>Bacteroidia</taxon>
        <taxon>Marinilabiliales</taxon>
        <taxon>Marinilabiliaceae</taxon>
        <taxon>Alkalitalea</taxon>
    </lineage>
</organism>
<dbReference type="SUPFAM" id="SSF48452">
    <property type="entry name" value="TPR-like"/>
    <property type="match status" value="2"/>
</dbReference>
<feature type="repeat" description="TPR" evidence="3">
    <location>
        <begin position="170"/>
        <end position="203"/>
    </location>
</feature>
<dbReference type="PANTHER" id="PTHR44943:SF8">
    <property type="entry name" value="TPR REPEAT-CONTAINING PROTEIN MJ0263"/>
    <property type="match status" value="1"/>
</dbReference>
<dbReference type="Proteomes" id="UP000191055">
    <property type="component" value="Unassembled WGS sequence"/>
</dbReference>
<dbReference type="InterPro" id="IPR019734">
    <property type="entry name" value="TPR_rpt"/>
</dbReference>
<dbReference type="InterPro" id="IPR011990">
    <property type="entry name" value="TPR-like_helical_dom_sf"/>
</dbReference>
<dbReference type="SMART" id="SM00028">
    <property type="entry name" value="TPR"/>
    <property type="match status" value="6"/>
</dbReference>
<dbReference type="InterPro" id="IPR013105">
    <property type="entry name" value="TPR_2"/>
</dbReference>
<evidence type="ECO:0000313" key="4">
    <source>
        <dbReference type="EMBL" id="SKC18391.1"/>
    </source>
</evidence>
<accession>A0A1T5HCY5</accession>
<evidence type="ECO:0000256" key="1">
    <source>
        <dbReference type="ARBA" id="ARBA00022737"/>
    </source>
</evidence>
<evidence type="ECO:0000313" key="5">
    <source>
        <dbReference type="Proteomes" id="UP000191055"/>
    </source>
</evidence>
<dbReference type="EMBL" id="FUYV01000012">
    <property type="protein sequence ID" value="SKC18391.1"/>
    <property type="molecule type" value="Genomic_DNA"/>
</dbReference>
<keyword evidence="1" id="KW-0677">Repeat</keyword>
<dbReference type="KEGG" id="asx:CDL62_17120"/>
<feature type="repeat" description="TPR" evidence="3">
    <location>
        <begin position="272"/>
        <end position="305"/>
    </location>
</feature>
<feature type="repeat" description="TPR" evidence="3">
    <location>
        <begin position="101"/>
        <end position="134"/>
    </location>
</feature>
<evidence type="ECO:0000256" key="2">
    <source>
        <dbReference type="ARBA" id="ARBA00022803"/>
    </source>
</evidence>